<reference evidence="2" key="3">
    <citation type="submission" date="2022-06" db="UniProtKB">
        <authorList>
            <consortium name="EnsemblPlants"/>
        </authorList>
    </citation>
    <scope>IDENTIFICATION</scope>
</reference>
<reference evidence="2" key="2">
    <citation type="submission" date="2018-03" db="EMBL/GenBank/DDBJ databases">
        <title>The Triticum urartu genome reveals the dynamic nature of wheat genome evolution.</title>
        <authorList>
            <person name="Ling H."/>
            <person name="Ma B."/>
            <person name="Shi X."/>
            <person name="Liu H."/>
            <person name="Dong L."/>
            <person name="Sun H."/>
            <person name="Cao Y."/>
            <person name="Gao Q."/>
            <person name="Zheng S."/>
            <person name="Li Y."/>
            <person name="Yu Y."/>
            <person name="Du H."/>
            <person name="Qi M."/>
            <person name="Li Y."/>
            <person name="Yu H."/>
            <person name="Cui Y."/>
            <person name="Wang N."/>
            <person name="Chen C."/>
            <person name="Wu H."/>
            <person name="Zhao Y."/>
            <person name="Zhang J."/>
            <person name="Li Y."/>
            <person name="Zhou W."/>
            <person name="Zhang B."/>
            <person name="Hu W."/>
            <person name="Eijk M."/>
            <person name="Tang J."/>
            <person name="Witsenboer H."/>
            <person name="Zhao S."/>
            <person name="Li Z."/>
            <person name="Zhang A."/>
            <person name="Wang D."/>
            <person name="Liang C."/>
        </authorList>
    </citation>
    <scope>NUCLEOTIDE SEQUENCE [LARGE SCALE GENOMIC DNA]</scope>
    <source>
        <strain evidence="2">cv. G1812</strain>
    </source>
</reference>
<evidence type="ECO:0000256" key="1">
    <source>
        <dbReference type="SAM" id="MobiDB-lite"/>
    </source>
</evidence>
<keyword evidence="3" id="KW-1185">Reference proteome</keyword>
<dbReference type="AlphaFoldDB" id="A0A8R7TNQ4"/>
<gene>
    <name evidence="2" type="primary">LOC125534334</name>
</gene>
<dbReference type="Proteomes" id="UP000015106">
    <property type="component" value="Chromosome 2"/>
</dbReference>
<feature type="compositionally biased region" description="Basic residues" evidence="1">
    <location>
        <begin position="417"/>
        <end position="443"/>
    </location>
</feature>
<evidence type="ECO:0000313" key="2">
    <source>
        <dbReference type="EnsemblPlants" id="TuG1812G0200005637.01.T01.cds322237"/>
    </source>
</evidence>
<feature type="region of interest" description="Disordered" evidence="1">
    <location>
        <begin position="135"/>
        <end position="166"/>
    </location>
</feature>
<accession>A0A8R7TNQ4</accession>
<name>A0A8R7TNQ4_TRIUA</name>
<organism evidence="2 3">
    <name type="scientific">Triticum urartu</name>
    <name type="common">Red wild einkorn</name>
    <name type="synonym">Crithodium urartu</name>
    <dbReference type="NCBI Taxonomy" id="4572"/>
    <lineage>
        <taxon>Eukaryota</taxon>
        <taxon>Viridiplantae</taxon>
        <taxon>Streptophyta</taxon>
        <taxon>Embryophyta</taxon>
        <taxon>Tracheophyta</taxon>
        <taxon>Spermatophyta</taxon>
        <taxon>Magnoliopsida</taxon>
        <taxon>Liliopsida</taxon>
        <taxon>Poales</taxon>
        <taxon>Poaceae</taxon>
        <taxon>BOP clade</taxon>
        <taxon>Pooideae</taxon>
        <taxon>Triticodae</taxon>
        <taxon>Triticeae</taxon>
        <taxon>Triticinae</taxon>
        <taxon>Triticum</taxon>
    </lineage>
</organism>
<feature type="compositionally biased region" description="Basic and acidic residues" evidence="1">
    <location>
        <begin position="315"/>
        <end position="330"/>
    </location>
</feature>
<feature type="compositionally biased region" description="Basic and acidic residues" evidence="1">
    <location>
        <begin position="362"/>
        <end position="400"/>
    </location>
</feature>
<reference evidence="3" key="1">
    <citation type="journal article" date="2013" name="Nature">
        <title>Draft genome of the wheat A-genome progenitor Triticum urartu.</title>
        <authorList>
            <person name="Ling H.Q."/>
            <person name="Zhao S."/>
            <person name="Liu D."/>
            <person name="Wang J."/>
            <person name="Sun H."/>
            <person name="Zhang C."/>
            <person name="Fan H."/>
            <person name="Li D."/>
            <person name="Dong L."/>
            <person name="Tao Y."/>
            <person name="Gao C."/>
            <person name="Wu H."/>
            <person name="Li Y."/>
            <person name="Cui Y."/>
            <person name="Guo X."/>
            <person name="Zheng S."/>
            <person name="Wang B."/>
            <person name="Yu K."/>
            <person name="Liang Q."/>
            <person name="Yang W."/>
            <person name="Lou X."/>
            <person name="Chen J."/>
            <person name="Feng M."/>
            <person name="Jian J."/>
            <person name="Zhang X."/>
            <person name="Luo G."/>
            <person name="Jiang Y."/>
            <person name="Liu J."/>
            <person name="Wang Z."/>
            <person name="Sha Y."/>
            <person name="Zhang B."/>
            <person name="Wu H."/>
            <person name="Tang D."/>
            <person name="Shen Q."/>
            <person name="Xue P."/>
            <person name="Zou S."/>
            <person name="Wang X."/>
            <person name="Liu X."/>
            <person name="Wang F."/>
            <person name="Yang Y."/>
            <person name="An X."/>
            <person name="Dong Z."/>
            <person name="Zhang K."/>
            <person name="Zhang X."/>
            <person name="Luo M.C."/>
            <person name="Dvorak J."/>
            <person name="Tong Y."/>
            <person name="Wang J."/>
            <person name="Yang H."/>
            <person name="Li Z."/>
            <person name="Wang D."/>
            <person name="Zhang A."/>
            <person name="Wang J."/>
        </authorList>
    </citation>
    <scope>NUCLEOTIDE SEQUENCE</scope>
    <source>
        <strain evidence="3">cv. G1812</strain>
    </source>
</reference>
<proteinExistence type="predicted"/>
<feature type="compositionally biased region" description="Basic and acidic residues" evidence="1">
    <location>
        <begin position="228"/>
        <end position="247"/>
    </location>
</feature>
<evidence type="ECO:0000313" key="3">
    <source>
        <dbReference type="Proteomes" id="UP000015106"/>
    </source>
</evidence>
<sequence length="515" mass="55304">MYTRENCRAHTNCSLTTSLGTAHQAQMHSENIPDPLPFLVILPLEVRKRVGAGVHRSRRRVGHGLAALDEKVVQQAAGDHDVRQRLLALALPALLQQLPPRAHAAERAPHQPRPLRVHVVEDALLGRAVRRAGVPVGRDEPGEQRAAGGRQEVARHGAADELAVGRVGEHERLRGVELGPRQDLRRRLGRVPADGDVEEAALGVDQRLRGDRGGPEARVAERAAAVGEGERAEARDGAGDAVGRGEVEQGGEAVSDGAADLVEGLRRGGGRREAEAARHGAGRRGVREAVERGAELVVGRQREGGGGGGGAGGVGEREGAEERVEGRAGHAECVAPGGVRERGGGGDEAEEPGGGQRGRGGRRGERERGERDGLEVEREQGEEPRHGPRRGEQQRVERQRLGGAEEQVLVRREAQRQGHRRGQLRQQRRQLRRRRTRTRRRPGRQAGTLAARGGGGGDHRSSAGWGLGEARGRRGEPLVFCGRGRWGGVRLLAMATCERAELSPERCGSLESSLE</sequence>
<feature type="compositionally biased region" description="Basic and acidic residues" evidence="1">
    <location>
        <begin position="285"/>
        <end position="294"/>
    </location>
</feature>
<feature type="compositionally biased region" description="Gly residues" evidence="1">
    <location>
        <begin position="304"/>
        <end position="314"/>
    </location>
</feature>
<feature type="region of interest" description="Disordered" evidence="1">
    <location>
        <begin position="223"/>
        <end position="469"/>
    </location>
</feature>
<dbReference type="Gramene" id="TuG1812G0200005637.01.T01">
    <property type="protein sequence ID" value="TuG1812G0200005637.01.T01.cds322237"/>
    <property type="gene ID" value="TuG1812G0200005637.01"/>
</dbReference>
<feature type="compositionally biased region" description="Basic and acidic residues" evidence="1">
    <location>
        <begin position="263"/>
        <end position="278"/>
    </location>
</feature>
<dbReference type="EnsemblPlants" id="TuG1812G0200005637.01.T01">
    <property type="protein sequence ID" value="TuG1812G0200005637.01.T01.cds322237"/>
    <property type="gene ID" value="TuG1812G0200005637.01"/>
</dbReference>
<protein>
    <submittedName>
        <fullName evidence="2">Uncharacterized protein</fullName>
    </submittedName>
</protein>